<dbReference type="Gene3D" id="1.25.40.470">
    <property type="match status" value="3"/>
</dbReference>
<evidence type="ECO:0000256" key="9">
    <source>
        <dbReference type="ARBA" id="ARBA00023069"/>
    </source>
</evidence>
<name>A0A8S9X2A4_APOLU</name>
<gene>
    <name evidence="15" type="ORF">GE061_003486</name>
</gene>
<dbReference type="SMART" id="SM00355">
    <property type="entry name" value="ZnF_C2H2"/>
    <property type="match status" value="12"/>
</dbReference>
<keyword evidence="7" id="KW-0802">TPR repeat</keyword>
<dbReference type="InterPro" id="IPR013087">
    <property type="entry name" value="Znf_C2H2_type"/>
</dbReference>
<dbReference type="PROSITE" id="PS00028">
    <property type="entry name" value="ZINC_FINGER_C2H2_1"/>
    <property type="match status" value="4"/>
</dbReference>
<dbReference type="GO" id="GO:0005634">
    <property type="term" value="C:nucleus"/>
    <property type="evidence" value="ECO:0007669"/>
    <property type="project" value="UniProtKB-ARBA"/>
</dbReference>
<dbReference type="EMBL" id="WIXP02000011">
    <property type="protein sequence ID" value="KAF6203073.1"/>
    <property type="molecule type" value="Genomic_DNA"/>
</dbReference>
<accession>A0A8S9X2A4</accession>
<evidence type="ECO:0000256" key="8">
    <source>
        <dbReference type="ARBA" id="ARBA00022833"/>
    </source>
</evidence>
<dbReference type="FunFam" id="1.25.40.470:FF:000021">
    <property type="entry name" value="Intraflagellar transport protein osm-1"/>
    <property type="match status" value="1"/>
</dbReference>
<dbReference type="FunFam" id="3.30.160.60:FF:000446">
    <property type="entry name" value="Zinc finger protein"/>
    <property type="match status" value="1"/>
</dbReference>
<feature type="domain" description="C2H2-type" evidence="14">
    <location>
        <begin position="339"/>
        <end position="363"/>
    </location>
</feature>
<evidence type="ECO:0000256" key="11">
    <source>
        <dbReference type="ARBA" id="ARBA00038130"/>
    </source>
</evidence>
<evidence type="ECO:0000256" key="10">
    <source>
        <dbReference type="ARBA" id="ARBA00023273"/>
    </source>
</evidence>
<keyword evidence="5" id="KW-0677">Repeat</keyword>
<feature type="region of interest" description="Disordered" evidence="13">
    <location>
        <begin position="1"/>
        <end position="27"/>
    </location>
</feature>
<dbReference type="Gene3D" id="2.130.10.10">
    <property type="entry name" value="YVTN repeat-like/Quinoprotein amine dehydrogenase"/>
    <property type="match status" value="2"/>
</dbReference>
<dbReference type="PANTHER" id="PTHR15722">
    <property type="entry name" value="IFT140/172-RELATED"/>
    <property type="match status" value="1"/>
</dbReference>
<dbReference type="GO" id="GO:0005930">
    <property type="term" value="C:axoneme"/>
    <property type="evidence" value="ECO:0007669"/>
    <property type="project" value="TreeGrafter"/>
</dbReference>
<dbReference type="Gene3D" id="3.30.160.60">
    <property type="entry name" value="Classic Zinc Finger"/>
    <property type="match status" value="9"/>
</dbReference>
<dbReference type="SUPFAM" id="SSF50978">
    <property type="entry name" value="WD40 repeat-like"/>
    <property type="match status" value="2"/>
</dbReference>
<dbReference type="FunFam" id="3.30.160.60:FF:001309">
    <property type="entry name" value="Uncharacterized protein"/>
    <property type="match status" value="1"/>
</dbReference>
<dbReference type="SUPFAM" id="SSF57667">
    <property type="entry name" value="beta-beta-alpha zinc fingers"/>
    <property type="match status" value="7"/>
</dbReference>
<feature type="domain" description="C2H2-type" evidence="14">
    <location>
        <begin position="283"/>
        <end position="310"/>
    </location>
</feature>
<dbReference type="InterPro" id="IPR001680">
    <property type="entry name" value="WD40_rpt"/>
</dbReference>
<feature type="domain" description="C2H2-type" evidence="14">
    <location>
        <begin position="227"/>
        <end position="254"/>
    </location>
</feature>
<dbReference type="GO" id="GO:0042073">
    <property type="term" value="P:intraciliary transport"/>
    <property type="evidence" value="ECO:0007669"/>
    <property type="project" value="TreeGrafter"/>
</dbReference>
<protein>
    <recommendedName>
        <fullName evidence="14">C2H2-type domain-containing protein</fullName>
    </recommendedName>
</protein>
<dbReference type="Pfam" id="PF23387">
    <property type="entry name" value="TPR_IFT80_172"/>
    <property type="match status" value="1"/>
</dbReference>
<dbReference type="SUPFAM" id="SSF48452">
    <property type="entry name" value="TPR-like"/>
    <property type="match status" value="1"/>
</dbReference>
<evidence type="ECO:0000313" key="15">
    <source>
        <dbReference type="EMBL" id="KAF6203073.1"/>
    </source>
</evidence>
<sequence length="2376" mass="269358">MKSEIIKMPGGRTKEEALQKKREAERMRRETIKNNPEFYNLYKAKERARYHNRKQKGLIRTVDQLSENALEKRRETVRDKVKRHRDRRNVLQNVDDTPPDTPTRGSEEGESSDVNIKQENAQDGHDVEVHVKQENIEDTPDLPPFPGGSEEVYVKVEPIDEPEPSPEGGELCCEKCDFKTDQPIVLRLHINRHRSKGPYACSMCEYIAKTRRYLEMHIRTHTGERPYACDVCDFRSAQPSGLKYHKRKHTGEKPYFCDICSYRCSRLDTLRDHKNTHQGKRDYCCSSCPFETSRRRTLILHMKTHTGEKPYACTLCDYRAIEKRSLTVHIRSHSEGRSYTCEACDFKCSKRGELTHHQRTHKGFIFSQKTYSCDMCEFKSTHLGTLKAHKNRHLGERPFACDQCDYRASQRSALSRHILTHSGDRPYFCSMCDYRAARPSTLKLHVRRHTGERPYTCDICSFTCGRLDILKTHKTSTHSGEHPYFCVLCSYTCVRADKLKTHLKKYHSSIESLNINESFSRVDVKLDSSVVDVRLESEADGQSKSSVEAADVCQDSRENENSATEVIEAPVPTIKIEPGLEVDTQKTFEFPGITVSNAMQLNWRLSWNDSCLVILVINVQFLELTVTTMQLKHLKNITQAKDGPASIMSMVWSPNNLKLAVCNNERCIILYDEEGVKRDKFPTKPANSKNSRMSYMVKGLAFSPDSNKIAVGQTDNIIYIYKLGEEWGDKKVICSKFPQQSPITCLIWLSEGPIIFGLVDGKVRAAHIASGKTQTLYSSNSYVVCLASNVRGTGFVSGHADGSIIRYYVADDNALEKHGRVVTHPTPPYCLAWPSGGFLMAAGCDRRVVFYDTDGHPYKQFDYPNEKEFTVAACSPSGQAVAVGSFNRIRTYTWAPRKMTWEESPPKEIQNLYTVTALAWKRDGSRVACGSLCGSVELFESVIKRTVWKNKFELTYVGASQVLVKPLDDNSRGVILRSRFGYEIDDVRILGNDRYLVARTPETLLLGDLHRNLLSEVPWPDSGGQEKFYFDNPNVCLIFNVGELTLVEYGNNEISASVRTEFMNPHFISVRLNERKHSNSAEDNKKLAYLIDRKTICIMDLAYGMALMQVSHDSKIDWLELNETSHKLLFRDKKMKLSLLDTRTAERQVILSYCTYVQWVPGSDVVVAQSRNNACVWYNIDSPERVMTFPVRGDIVDIIRENNKTEIIAQEGTHRVGYELDEGLVEFGTAVHDSDFGRAILFLESLGPSKPDTEAMWHNLAEITLQLNNLRVALRCYAALGDIPKTHFLEETLKIAEENAKINGGDGMDCPEVWARMAILNKQLKTAEAVYLEQNQLEKALEMYKTLHKWEDALVLAETNGYPKLVELRDDYVNWLMRTGQQEKAGQVKQELGDPLEAVELYLNGGLPAAAGRLVVSQPFLLQNPGLIKKITTALTNAELFLQAGQVFEAAGDNDSAMANYRKANAYSTALQLARYSSPKLILVLEEEWGDYLVETKQLDSAINHYIEAGKTLKALDAAIGARQWKKAVQIVNVVEDLELVKGYYAQLCHHFESVRDFAVAEKLFLRAEMPEEAIKMYFSAGEWEKAFKFASENIDSDTIVDAFMKKAEDCEKNGKYSDAETLYILSGNVDSAIAMYKNLRQHDQMLRLVKEYRSDLLGMTNLHLAKQLEEEGKIIDAEELYIAANEWSLAVTMLRNNRMWEQAFKVARQYGGEQASRHVVYAWAKTLGGDSAVKLLRRYDLLEGCIEYACDSNQFDLAFDLAKLGKKDKLPDIHHKYALYLEAKDDLKSAEEHFAQSGKPKDAVMMYMDHKNWEDAERIAESTKDESLMQEVLHAQAADEFRQKNFEKFEALNLRARKPEAIVALYKEAGMWMEALRVCTDYMPAKLSALQAEYDKTVGSRNTRDVGVLLNEARQWENNGQYLTAVKCYLKVNQNNCPDNNTIVKALSEAARITNNYLDGVEALGVVKALGPKLIEMRQHNIAAQLFMSVDLIKEALDTLIANEDWQRAMKIVKEIEPSYESYVESRYKDSLRSQGRAEQLADVDIISALDLLCEQGQWTKALDMARSNGPNVLNKYIALYAAHLIKTGYSVRALDLYIQHGAPALPQNYNIYRTIASDVMSVHRSNETYKNWSKLRDMFYQLTEAMNSTSDANTPTQTEFETLMLVGHYYALRFAAKNTSALEKIVAKISISLLRYSDVIAADKAYFEAGMDARAVGLNTDAFLFLNHCLDILEAMEEGSDVSVDHSDLLSTDFPQQIPLPEKPYLHSNEIEAVKEWVLSVSMDRSVDVNLAVDDRGVYPASLTGLSGPPAAPCLVTGFPVLQKRIRFKRGMANTDDWSALQMAMRMHPTDSNLADVMSFIYKWAGPISDPAAL</sequence>
<evidence type="ECO:0000256" key="13">
    <source>
        <dbReference type="SAM" id="MobiDB-lite"/>
    </source>
</evidence>
<keyword evidence="8" id="KW-0862">Zinc</keyword>
<evidence type="ECO:0000313" key="16">
    <source>
        <dbReference type="Proteomes" id="UP000466442"/>
    </source>
</evidence>
<feature type="compositionally biased region" description="Basic and acidic residues" evidence="13">
    <location>
        <begin position="12"/>
        <end position="27"/>
    </location>
</feature>
<evidence type="ECO:0000256" key="7">
    <source>
        <dbReference type="ARBA" id="ARBA00022803"/>
    </source>
</evidence>
<keyword evidence="9" id="KW-0969">Cilium</keyword>
<evidence type="ECO:0000256" key="3">
    <source>
        <dbReference type="ARBA" id="ARBA00022574"/>
    </source>
</evidence>
<comment type="subcellular location">
    <subcellularLocation>
        <location evidence="1">Cell projection</location>
        <location evidence="1">Cilium</location>
    </subcellularLocation>
</comment>
<keyword evidence="6 12" id="KW-0863">Zinc-finger</keyword>
<dbReference type="InterPro" id="IPR036236">
    <property type="entry name" value="Znf_C2H2_sf"/>
</dbReference>
<dbReference type="GO" id="GO:0008270">
    <property type="term" value="F:zinc ion binding"/>
    <property type="evidence" value="ECO:0007669"/>
    <property type="project" value="UniProtKB-KW"/>
</dbReference>
<evidence type="ECO:0000256" key="1">
    <source>
        <dbReference type="ARBA" id="ARBA00004138"/>
    </source>
</evidence>
<keyword evidence="4" id="KW-0479">Metal-binding</keyword>
<evidence type="ECO:0000256" key="2">
    <source>
        <dbReference type="ARBA" id="ARBA00022473"/>
    </source>
</evidence>
<dbReference type="Proteomes" id="UP000466442">
    <property type="component" value="Unassembled WGS sequence"/>
</dbReference>
<comment type="caution">
    <text evidence="15">The sequence shown here is derived from an EMBL/GenBank/DDBJ whole genome shotgun (WGS) entry which is preliminary data.</text>
</comment>
<evidence type="ECO:0000256" key="6">
    <source>
        <dbReference type="ARBA" id="ARBA00022771"/>
    </source>
</evidence>
<keyword evidence="3" id="KW-0853">WD repeat</keyword>
<dbReference type="SMART" id="SM00320">
    <property type="entry name" value="WD40"/>
    <property type="match status" value="7"/>
</dbReference>
<dbReference type="GO" id="GO:0036064">
    <property type="term" value="C:ciliary basal body"/>
    <property type="evidence" value="ECO:0007669"/>
    <property type="project" value="TreeGrafter"/>
</dbReference>
<dbReference type="Pfam" id="PF24762">
    <property type="entry name" value="TPR_IF140-IFT172"/>
    <property type="match status" value="1"/>
</dbReference>
<dbReference type="GO" id="GO:0030992">
    <property type="term" value="C:intraciliary transport particle B"/>
    <property type="evidence" value="ECO:0007669"/>
    <property type="project" value="TreeGrafter"/>
</dbReference>
<feature type="domain" description="C2H2-type" evidence="14">
    <location>
        <begin position="427"/>
        <end position="454"/>
    </location>
</feature>
<feature type="domain" description="C2H2-type" evidence="14">
    <location>
        <begin position="311"/>
        <end position="338"/>
    </location>
</feature>
<feature type="domain" description="C2H2-type" evidence="14">
    <location>
        <begin position="455"/>
        <end position="483"/>
    </location>
</feature>
<evidence type="ECO:0000256" key="4">
    <source>
        <dbReference type="ARBA" id="ARBA00022723"/>
    </source>
</evidence>
<feature type="domain" description="C2H2-type" evidence="14">
    <location>
        <begin position="199"/>
        <end position="226"/>
    </location>
</feature>
<keyword evidence="16" id="KW-1185">Reference proteome</keyword>
<feature type="domain" description="C2H2-type" evidence="14">
    <location>
        <begin position="255"/>
        <end position="282"/>
    </location>
</feature>
<reference evidence="15" key="1">
    <citation type="journal article" date="2021" name="Mol. Ecol. Resour.">
        <title>Apolygus lucorum genome provides insights into omnivorousness and mesophyll feeding.</title>
        <authorList>
            <person name="Liu Y."/>
            <person name="Liu H."/>
            <person name="Wang H."/>
            <person name="Huang T."/>
            <person name="Liu B."/>
            <person name="Yang B."/>
            <person name="Yin L."/>
            <person name="Li B."/>
            <person name="Zhang Y."/>
            <person name="Zhang S."/>
            <person name="Jiang F."/>
            <person name="Zhang X."/>
            <person name="Ren Y."/>
            <person name="Wang B."/>
            <person name="Wang S."/>
            <person name="Lu Y."/>
            <person name="Wu K."/>
            <person name="Fan W."/>
            <person name="Wang G."/>
        </authorList>
    </citation>
    <scope>NUCLEOTIDE SEQUENCE</scope>
    <source>
        <strain evidence="15">12Hb</strain>
    </source>
</reference>
<dbReference type="InterPro" id="IPR036322">
    <property type="entry name" value="WD40_repeat_dom_sf"/>
</dbReference>
<dbReference type="InterPro" id="IPR056168">
    <property type="entry name" value="TPR_IF140/IFT172/WDR19"/>
</dbReference>
<dbReference type="PROSITE" id="PS50157">
    <property type="entry name" value="ZINC_FINGER_C2H2_2"/>
    <property type="match status" value="10"/>
</dbReference>
<keyword evidence="2" id="KW-0217">Developmental protein</keyword>
<dbReference type="FunFam" id="3.30.160.60:FF:000882">
    <property type="entry name" value="Predicted gene, 21060"/>
    <property type="match status" value="2"/>
</dbReference>
<dbReference type="InterPro" id="IPR011990">
    <property type="entry name" value="TPR-like_helical_dom_sf"/>
</dbReference>
<feature type="region of interest" description="Disordered" evidence="13">
    <location>
        <begin position="74"/>
        <end position="123"/>
    </location>
</feature>
<feature type="domain" description="C2H2-type" evidence="14">
    <location>
        <begin position="371"/>
        <end position="398"/>
    </location>
</feature>
<dbReference type="InterPro" id="IPR015943">
    <property type="entry name" value="WD40/YVTN_repeat-like_dom_sf"/>
</dbReference>
<dbReference type="FunFam" id="3.30.160.60:FF:000630">
    <property type="entry name" value="Zinc finger protein 180"/>
    <property type="match status" value="1"/>
</dbReference>
<comment type="similarity">
    <text evidence="11">Belongs to the IFT172 family.</text>
</comment>
<feature type="domain" description="C2H2-type" evidence="14">
    <location>
        <begin position="399"/>
        <end position="426"/>
    </location>
</feature>
<dbReference type="InterPro" id="IPR056157">
    <property type="entry name" value="TPR_IFT80_172_dom"/>
</dbReference>
<proteinExistence type="inferred from homology"/>
<dbReference type="OrthoDB" id="2186662at2759"/>
<organism evidence="15 16">
    <name type="scientific">Apolygus lucorum</name>
    <name type="common">Small green plant bug</name>
    <name type="synonym">Lygocoris lucorum</name>
    <dbReference type="NCBI Taxonomy" id="248454"/>
    <lineage>
        <taxon>Eukaryota</taxon>
        <taxon>Metazoa</taxon>
        <taxon>Ecdysozoa</taxon>
        <taxon>Arthropoda</taxon>
        <taxon>Hexapoda</taxon>
        <taxon>Insecta</taxon>
        <taxon>Pterygota</taxon>
        <taxon>Neoptera</taxon>
        <taxon>Paraneoptera</taxon>
        <taxon>Hemiptera</taxon>
        <taxon>Heteroptera</taxon>
        <taxon>Panheteroptera</taxon>
        <taxon>Cimicomorpha</taxon>
        <taxon>Miridae</taxon>
        <taxon>Mirini</taxon>
        <taxon>Apolygus</taxon>
    </lineage>
</organism>
<evidence type="ECO:0000259" key="14">
    <source>
        <dbReference type="PROSITE" id="PS50157"/>
    </source>
</evidence>
<evidence type="ECO:0000256" key="5">
    <source>
        <dbReference type="ARBA" id="ARBA00022737"/>
    </source>
</evidence>
<keyword evidence="10" id="KW-0966">Cell projection</keyword>
<evidence type="ECO:0000256" key="12">
    <source>
        <dbReference type="PROSITE-ProRule" id="PRU00042"/>
    </source>
</evidence>
<dbReference type="PANTHER" id="PTHR15722:SF2">
    <property type="entry name" value="INTRAFLAGELLAR TRANSPORT PROTEIN 172 HOMOLOG"/>
    <property type="match status" value="1"/>
</dbReference>